<dbReference type="FunFam" id="3.90.226.10:FF:000058">
    <property type="entry name" value="Enoyl-CoA hydratase/isomerase family protein"/>
    <property type="match status" value="1"/>
</dbReference>
<dbReference type="Gene3D" id="3.90.226.10">
    <property type="entry name" value="2-enoyl-CoA Hydratase, Chain A, domain 1"/>
    <property type="match status" value="1"/>
</dbReference>
<reference evidence="4 5" key="1">
    <citation type="submission" date="2015-07" db="EMBL/GenBank/DDBJ databases">
        <title>Comparative genomics of the Sigatoka disease complex on banana suggests a link between parallel evolutionary changes in Pseudocercospora fijiensis and Pseudocercospora eumusae and increased virulence on the banana host.</title>
        <authorList>
            <person name="Chang T.-C."/>
            <person name="Salvucci A."/>
            <person name="Crous P.W."/>
            <person name="Stergiopoulos I."/>
        </authorList>
    </citation>
    <scope>NUCLEOTIDE SEQUENCE [LARGE SCALE GENOMIC DNA]</scope>
    <source>
        <strain evidence="4 5">CBS 114824</strain>
    </source>
</reference>
<dbReference type="Proteomes" id="UP000070133">
    <property type="component" value="Unassembled WGS sequence"/>
</dbReference>
<evidence type="ECO:0000256" key="3">
    <source>
        <dbReference type="ARBA" id="ARBA00023239"/>
    </source>
</evidence>
<dbReference type="GO" id="GO:0016829">
    <property type="term" value="F:lyase activity"/>
    <property type="evidence" value="ECO:0007669"/>
    <property type="project" value="UniProtKB-KW"/>
</dbReference>
<evidence type="ECO:0000313" key="4">
    <source>
        <dbReference type="EMBL" id="KXT03809.1"/>
    </source>
</evidence>
<gene>
    <name evidence="4" type="ORF">AC578_717</name>
</gene>
<dbReference type="STRING" id="321146.A0A139HN58"/>
<evidence type="ECO:0000313" key="5">
    <source>
        <dbReference type="Proteomes" id="UP000070133"/>
    </source>
</evidence>
<dbReference type="Pfam" id="PF00378">
    <property type="entry name" value="ECH_1"/>
    <property type="match status" value="1"/>
</dbReference>
<dbReference type="PANTHER" id="PTHR11941">
    <property type="entry name" value="ENOYL-COA HYDRATASE-RELATED"/>
    <property type="match status" value="1"/>
</dbReference>
<keyword evidence="5" id="KW-1185">Reference proteome</keyword>
<dbReference type="InterPro" id="IPR001753">
    <property type="entry name" value="Enoyl-CoA_hydra/iso"/>
</dbReference>
<dbReference type="InterPro" id="IPR014748">
    <property type="entry name" value="Enoyl-CoA_hydra_C"/>
</dbReference>
<dbReference type="EMBL" id="LFZN01000027">
    <property type="protein sequence ID" value="KXT03809.1"/>
    <property type="molecule type" value="Genomic_DNA"/>
</dbReference>
<proteinExistence type="inferred from homology"/>
<sequence length="307" mass="32905">MSFAARSSIGGSRYLRQWNRAPLAFYSISSGGSLSSPIKLSTIKAPHAGEITVVSLNRLKARNAISRQLLSELRGIVDQVHAEGGKGSTRALILASESDDAFCAGADLKERLTFTEEDTREFLSNLRSTFTRLASLQIPTISAISSTAFGGGLELALCTHFRVLASTASLGLPETRLAIIPGGGGTYRLPAIIGQSRARDMILTGRRVSGEEAYFIGLCDRLVQISEDELSGAGVARGKVFEQAVELARSICEGGPIAIRAAMQALSGWEKGEQSENAAYETILHTQDRTEALKAFGEKRKPAFKGR</sequence>
<dbReference type="SUPFAM" id="SSF52096">
    <property type="entry name" value="ClpP/crotonase"/>
    <property type="match status" value="1"/>
</dbReference>
<dbReference type="CDD" id="cd06558">
    <property type="entry name" value="crotonase-like"/>
    <property type="match status" value="1"/>
</dbReference>
<dbReference type="GO" id="GO:0006635">
    <property type="term" value="P:fatty acid beta-oxidation"/>
    <property type="evidence" value="ECO:0007669"/>
    <property type="project" value="TreeGrafter"/>
</dbReference>
<evidence type="ECO:0000256" key="2">
    <source>
        <dbReference type="ARBA" id="ARBA00023026"/>
    </source>
</evidence>
<dbReference type="Gene3D" id="1.10.12.10">
    <property type="entry name" value="Lyase 2-enoyl-coa Hydratase, Chain A, domain 2"/>
    <property type="match status" value="1"/>
</dbReference>
<dbReference type="InterPro" id="IPR029045">
    <property type="entry name" value="ClpP/crotonase-like_dom_sf"/>
</dbReference>
<name>A0A139HN58_9PEZI</name>
<dbReference type="OrthoDB" id="410701at2759"/>
<dbReference type="PANTHER" id="PTHR11941:SF171">
    <property type="entry name" value="SD19268P"/>
    <property type="match status" value="1"/>
</dbReference>
<keyword evidence="3" id="KW-0456">Lyase</keyword>
<evidence type="ECO:0000256" key="1">
    <source>
        <dbReference type="ARBA" id="ARBA00005254"/>
    </source>
</evidence>
<dbReference type="AlphaFoldDB" id="A0A139HN58"/>
<comment type="similarity">
    <text evidence="1">Belongs to the enoyl-CoA hydratase/isomerase family.</text>
</comment>
<accession>A0A139HN58</accession>
<organism evidence="4 5">
    <name type="scientific">Pseudocercospora eumusae</name>
    <dbReference type="NCBI Taxonomy" id="321146"/>
    <lineage>
        <taxon>Eukaryota</taxon>
        <taxon>Fungi</taxon>
        <taxon>Dikarya</taxon>
        <taxon>Ascomycota</taxon>
        <taxon>Pezizomycotina</taxon>
        <taxon>Dothideomycetes</taxon>
        <taxon>Dothideomycetidae</taxon>
        <taxon>Mycosphaerellales</taxon>
        <taxon>Mycosphaerellaceae</taxon>
        <taxon>Pseudocercospora</taxon>
    </lineage>
</organism>
<dbReference type="GO" id="GO:0005739">
    <property type="term" value="C:mitochondrion"/>
    <property type="evidence" value="ECO:0007669"/>
    <property type="project" value="TreeGrafter"/>
</dbReference>
<protein>
    <submittedName>
        <fullName evidence="4">Uncharacterized protein</fullName>
    </submittedName>
</protein>
<comment type="caution">
    <text evidence="4">The sequence shown here is derived from an EMBL/GenBank/DDBJ whole genome shotgun (WGS) entry which is preliminary data.</text>
</comment>
<keyword evidence="2" id="KW-0843">Virulence</keyword>